<dbReference type="Gene3D" id="2.40.420.20">
    <property type="match status" value="1"/>
</dbReference>
<evidence type="ECO:0000256" key="3">
    <source>
        <dbReference type="SAM" id="SignalP"/>
    </source>
</evidence>
<feature type="domain" description="CzcB-like barrel-sandwich hybrid" evidence="4">
    <location>
        <begin position="68"/>
        <end position="206"/>
    </location>
</feature>
<reference evidence="6 7" key="1">
    <citation type="submission" date="2018-12" db="EMBL/GenBank/DDBJ databases">
        <authorList>
            <person name="Yu L."/>
        </authorList>
    </citation>
    <scope>NUCLEOTIDE SEQUENCE [LARGE SCALE GENOMIC DNA]</scope>
    <source>
        <strain evidence="6 7">HAW-EB5</strain>
    </source>
</reference>
<evidence type="ECO:0000259" key="4">
    <source>
        <dbReference type="Pfam" id="PF25973"/>
    </source>
</evidence>
<dbReference type="OrthoDB" id="9806939at2"/>
<dbReference type="Gene3D" id="2.40.30.170">
    <property type="match status" value="1"/>
</dbReference>
<dbReference type="GO" id="GO:1990281">
    <property type="term" value="C:efflux pump complex"/>
    <property type="evidence" value="ECO:0007669"/>
    <property type="project" value="TreeGrafter"/>
</dbReference>
<sequence length="370" mass="40493">MKLLTFIPTIITLSLTLSLLSPQSAIAAEGDKKEETPPSLVSVVSVENRALSPKIMVIGSVHSRSSAELTAGIDGKLEWVQEAGTRVKAGEVVAKLEQTRLALQKEQQEAQIEYERVGLTRLEREYRRLQKLIVSKSASETELDKSRSDRDLAAANLKLAQIKLKMIMDDISRTEVKAPFSGIITERKHQAGEDISRSVSIIAMTDPDNLEIRLHAPLKHSRRVKVGDELHIYHTEGEFQANIRSLIPVSDIRSQTFEARIDLPIEMQDAFSVGELVSLALPIAPKQLTTLVPRDAIVLRSAGAHLFKIDTNNKAVKIPVELGDGEGDWIAVNGELTDSDTVVIRGAETLQDGQQVKLQALPGEAVATAG</sequence>
<dbReference type="NCBIfam" id="TIGR01730">
    <property type="entry name" value="RND_mfp"/>
    <property type="match status" value="1"/>
</dbReference>
<feature type="signal peptide" evidence="3">
    <location>
        <begin position="1"/>
        <end position="27"/>
    </location>
</feature>
<accession>A0A431VWV6</accession>
<evidence type="ECO:0000256" key="1">
    <source>
        <dbReference type="ARBA" id="ARBA00009477"/>
    </source>
</evidence>
<dbReference type="Pfam" id="PF25989">
    <property type="entry name" value="YknX_C"/>
    <property type="match status" value="1"/>
</dbReference>
<keyword evidence="7" id="KW-1185">Reference proteome</keyword>
<keyword evidence="3" id="KW-0732">Signal</keyword>
<dbReference type="InterPro" id="IPR006143">
    <property type="entry name" value="RND_pump_MFP"/>
</dbReference>
<evidence type="ECO:0000259" key="5">
    <source>
        <dbReference type="Pfam" id="PF25989"/>
    </source>
</evidence>
<dbReference type="PANTHER" id="PTHR30469">
    <property type="entry name" value="MULTIDRUG RESISTANCE PROTEIN MDTA"/>
    <property type="match status" value="1"/>
</dbReference>
<organism evidence="6 7">
    <name type="scientific">Shewanella atlantica</name>
    <dbReference type="NCBI Taxonomy" id="271099"/>
    <lineage>
        <taxon>Bacteria</taxon>
        <taxon>Pseudomonadati</taxon>
        <taxon>Pseudomonadota</taxon>
        <taxon>Gammaproteobacteria</taxon>
        <taxon>Alteromonadales</taxon>
        <taxon>Shewanellaceae</taxon>
        <taxon>Shewanella</taxon>
    </lineage>
</organism>
<evidence type="ECO:0000256" key="2">
    <source>
        <dbReference type="SAM" id="Coils"/>
    </source>
</evidence>
<dbReference type="PANTHER" id="PTHR30469:SF38">
    <property type="entry name" value="HLYD FAMILY SECRETION PROTEIN"/>
    <property type="match status" value="1"/>
</dbReference>
<gene>
    <name evidence="6" type="ORF">EKG39_19770</name>
</gene>
<dbReference type="InterPro" id="IPR058647">
    <property type="entry name" value="BSH_CzcB-like"/>
</dbReference>
<proteinExistence type="inferred from homology"/>
<feature type="domain" description="YknX-like C-terminal permuted SH3-like" evidence="5">
    <location>
        <begin position="292"/>
        <end position="357"/>
    </location>
</feature>
<dbReference type="SUPFAM" id="SSF111369">
    <property type="entry name" value="HlyD-like secretion proteins"/>
    <property type="match status" value="1"/>
</dbReference>
<evidence type="ECO:0000313" key="6">
    <source>
        <dbReference type="EMBL" id="RTR27650.1"/>
    </source>
</evidence>
<protein>
    <submittedName>
        <fullName evidence="6">Efflux RND transporter periplasmic adaptor subunit</fullName>
    </submittedName>
</protein>
<evidence type="ECO:0000313" key="7">
    <source>
        <dbReference type="Proteomes" id="UP000282060"/>
    </source>
</evidence>
<dbReference type="AlphaFoldDB" id="A0A431VWV6"/>
<dbReference type="Gene3D" id="2.40.50.100">
    <property type="match status" value="1"/>
</dbReference>
<dbReference type="EMBL" id="RXNV01000015">
    <property type="protein sequence ID" value="RTR27650.1"/>
    <property type="molecule type" value="Genomic_DNA"/>
</dbReference>
<dbReference type="Proteomes" id="UP000282060">
    <property type="component" value="Unassembled WGS sequence"/>
</dbReference>
<dbReference type="InterPro" id="IPR058637">
    <property type="entry name" value="YknX-like_C"/>
</dbReference>
<dbReference type="Pfam" id="PF25973">
    <property type="entry name" value="BSH_CzcB"/>
    <property type="match status" value="1"/>
</dbReference>
<feature type="chain" id="PRO_5019387933" evidence="3">
    <location>
        <begin position="28"/>
        <end position="370"/>
    </location>
</feature>
<dbReference type="Gene3D" id="1.10.287.470">
    <property type="entry name" value="Helix hairpin bin"/>
    <property type="match status" value="1"/>
</dbReference>
<feature type="coiled-coil region" evidence="2">
    <location>
        <begin position="93"/>
        <end position="139"/>
    </location>
</feature>
<dbReference type="RefSeq" id="WP_126507736.1">
    <property type="nucleotide sequence ID" value="NZ_RXNV01000015.1"/>
</dbReference>
<name>A0A431VWV6_9GAMM</name>
<comment type="similarity">
    <text evidence="1">Belongs to the membrane fusion protein (MFP) (TC 8.A.1) family.</text>
</comment>
<keyword evidence="2" id="KW-0175">Coiled coil</keyword>
<dbReference type="GO" id="GO:0015562">
    <property type="term" value="F:efflux transmembrane transporter activity"/>
    <property type="evidence" value="ECO:0007669"/>
    <property type="project" value="TreeGrafter"/>
</dbReference>
<comment type="caution">
    <text evidence="6">The sequence shown here is derived from an EMBL/GenBank/DDBJ whole genome shotgun (WGS) entry which is preliminary data.</text>
</comment>